<reference evidence="1" key="1">
    <citation type="submission" date="2019-11" db="EMBL/GenBank/DDBJ databases">
        <authorList>
            <person name="Liu Y."/>
            <person name="Hou J."/>
            <person name="Li T.-Q."/>
            <person name="Guan C.-H."/>
            <person name="Wu X."/>
            <person name="Wu H.-Z."/>
            <person name="Ling F."/>
            <person name="Zhang R."/>
            <person name="Shi X.-G."/>
            <person name="Ren J.-P."/>
            <person name="Chen E.-F."/>
            <person name="Sun J.-M."/>
        </authorList>
    </citation>
    <scope>NUCLEOTIDE SEQUENCE</scope>
    <source>
        <strain evidence="1">Adult_tree_wgs_1</strain>
        <tissue evidence="1">Leaves</tissue>
    </source>
</reference>
<evidence type="ECO:0000313" key="1">
    <source>
        <dbReference type="EMBL" id="KAF7128008.1"/>
    </source>
</evidence>
<dbReference type="EMBL" id="WJXA01000011">
    <property type="protein sequence ID" value="KAF7128008.1"/>
    <property type="molecule type" value="Genomic_DNA"/>
</dbReference>
<dbReference type="AlphaFoldDB" id="A0A834GC77"/>
<protein>
    <submittedName>
        <fullName evidence="1">Uncharacterized protein</fullName>
    </submittedName>
</protein>
<dbReference type="Proteomes" id="UP000626092">
    <property type="component" value="Unassembled WGS sequence"/>
</dbReference>
<sequence>MLISQTVIPLTKSFTPLKETLLLFLSPTPNLWENLFHPQYRVLPLGGSRPYPSLVPPSPSLVNPPHSTNVNHITTTPQPTPSLLDHQLNCGQPSSLHATTSNPSPLLPLTPTIPLTEGAPPTTTQPSLPFVTHPFTHAPLINESQVDLTPINIPTKVTEVFRCSAPDFFGDDCLANFDSHTLKSAQAGTDLSLSNAIKQQSSLSKKR</sequence>
<name>A0A834GC77_RHOSS</name>
<organism evidence="1 2">
    <name type="scientific">Rhododendron simsii</name>
    <name type="common">Sims's rhododendron</name>
    <dbReference type="NCBI Taxonomy" id="118357"/>
    <lineage>
        <taxon>Eukaryota</taxon>
        <taxon>Viridiplantae</taxon>
        <taxon>Streptophyta</taxon>
        <taxon>Embryophyta</taxon>
        <taxon>Tracheophyta</taxon>
        <taxon>Spermatophyta</taxon>
        <taxon>Magnoliopsida</taxon>
        <taxon>eudicotyledons</taxon>
        <taxon>Gunneridae</taxon>
        <taxon>Pentapetalae</taxon>
        <taxon>asterids</taxon>
        <taxon>Ericales</taxon>
        <taxon>Ericaceae</taxon>
        <taxon>Ericoideae</taxon>
        <taxon>Rhodoreae</taxon>
        <taxon>Rhododendron</taxon>
    </lineage>
</organism>
<dbReference type="OrthoDB" id="10548678at2759"/>
<accession>A0A834GC77</accession>
<evidence type="ECO:0000313" key="2">
    <source>
        <dbReference type="Proteomes" id="UP000626092"/>
    </source>
</evidence>
<gene>
    <name evidence="1" type="ORF">RHSIM_Rhsim11G0089200</name>
</gene>
<proteinExistence type="predicted"/>
<comment type="caution">
    <text evidence="1">The sequence shown here is derived from an EMBL/GenBank/DDBJ whole genome shotgun (WGS) entry which is preliminary data.</text>
</comment>
<keyword evidence="2" id="KW-1185">Reference proteome</keyword>